<accession>A0A8S5N0A5</accession>
<evidence type="ECO:0000313" key="1">
    <source>
        <dbReference type="EMBL" id="DAD87807.1"/>
    </source>
</evidence>
<proteinExistence type="predicted"/>
<sequence>MSNMVGIGLKQIAPLIISHRELHLLRCLI</sequence>
<name>A0A8S5N0A5_9CAUD</name>
<protein>
    <submittedName>
        <fullName evidence="1">Uncharacterized protein</fullName>
    </submittedName>
</protein>
<dbReference type="EMBL" id="BK015028">
    <property type="protein sequence ID" value="DAD87807.1"/>
    <property type="molecule type" value="Genomic_DNA"/>
</dbReference>
<reference evidence="1" key="1">
    <citation type="journal article" date="2021" name="Proc. Natl. Acad. Sci. U.S.A.">
        <title>A Catalog of Tens of Thousands of Viruses from Human Metagenomes Reveals Hidden Associations with Chronic Diseases.</title>
        <authorList>
            <person name="Tisza M.J."/>
            <person name="Buck C.B."/>
        </authorList>
    </citation>
    <scope>NUCLEOTIDE SEQUENCE</scope>
    <source>
        <strain evidence="1">CtJYR5</strain>
    </source>
</reference>
<organism evidence="1">
    <name type="scientific">Podoviridae sp. ctJYR5</name>
    <dbReference type="NCBI Taxonomy" id="2826551"/>
    <lineage>
        <taxon>Viruses</taxon>
        <taxon>Duplodnaviria</taxon>
        <taxon>Heunggongvirae</taxon>
        <taxon>Uroviricota</taxon>
        <taxon>Caudoviricetes</taxon>
    </lineage>
</organism>